<evidence type="ECO:0000259" key="1">
    <source>
        <dbReference type="Pfam" id="PF13460"/>
    </source>
</evidence>
<dbReference type="PANTHER" id="PTHR43355:SF2">
    <property type="entry name" value="FLAVIN REDUCTASE (NADPH)"/>
    <property type="match status" value="1"/>
</dbReference>
<dbReference type="InterPro" id="IPR036291">
    <property type="entry name" value="NAD(P)-bd_dom_sf"/>
</dbReference>
<protein>
    <submittedName>
        <fullName evidence="2">3-beta hydroxysteroid dehydrogenase</fullName>
    </submittedName>
</protein>
<dbReference type="OrthoDB" id="7352421at2"/>
<name>A0A2P7BTF3_9HYPH</name>
<comment type="caution">
    <text evidence="2">The sequence shown here is derived from an EMBL/GenBank/DDBJ whole genome shotgun (WGS) entry which is preliminary data.</text>
</comment>
<dbReference type="GO" id="GO:0016646">
    <property type="term" value="F:oxidoreductase activity, acting on the CH-NH group of donors, NAD or NADP as acceptor"/>
    <property type="evidence" value="ECO:0007669"/>
    <property type="project" value="TreeGrafter"/>
</dbReference>
<dbReference type="Gene3D" id="3.40.50.720">
    <property type="entry name" value="NAD(P)-binding Rossmann-like Domain"/>
    <property type="match status" value="1"/>
</dbReference>
<proteinExistence type="predicted"/>
<dbReference type="Proteomes" id="UP000241444">
    <property type="component" value="Unassembled WGS sequence"/>
</dbReference>
<dbReference type="InterPro" id="IPR016040">
    <property type="entry name" value="NAD(P)-bd_dom"/>
</dbReference>
<sequence>MMKIALIGATGFVGQEILKEAVSRGDSVTALVRNPDKVEKLAGVTAIEADALNTADLASKLKGHDIVVSAYNPGWGNPDIKAIHIAASKSIAEATKQAGVGRLIVIGGAGSLYAPDGSQFVDGEGFPAEYKEGALGARQALNDLRGETELDWSFVSPPFHLAPGPRTGNYRLGKDNPVFDAEGNSAISASDLAVAIMDEANTPKHAKQRFTVGY</sequence>
<dbReference type="InterPro" id="IPR051606">
    <property type="entry name" value="Polyketide_Oxido-like"/>
</dbReference>
<dbReference type="AlphaFoldDB" id="A0A2P7BTF3"/>
<dbReference type="PANTHER" id="PTHR43355">
    <property type="entry name" value="FLAVIN REDUCTASE (NADPH)"/>
    <property type="match status" value="1"/>
</dbReference>
<gene>
    <name evidence="2" type="ORF">CU102_05275</name>
</gene>
<feature type="domain" description="NAD(P)-binding" evidence="1">
    <location>
        <begin position="8"/>
        <end position="202"/>
    </location>
</feature>
<reference evidence="3" key="1">
    <citation type="submission" date="2017-11" db="EMBL/GenBank/DDBJ databases">
        <authorList>
            <person name="Kuznetsova I."/>
            <person name="Sazanova A."/>
            <person name="Chirak E."/>
            <person name="Safronova V."/>
            <person name="Willems A."/>
        </authorList>
    </citation>
    <scope>NUCLEOTIDE SEQUENCE [LARGE SCALE GENOMIC DNA]</scope>
    <source>
        <strain evidence="3">STM 196</strain>
    </source>
</reference>
<dbReference type="CDD" id="cd05244">
    <property type="entry name" value="BVR-B_like_SDR_a"/>
    <property type="match status" value="1"/>
</dbReference>
<accession>A0A2P7BTF3</accession>
<evidence type="ECO:0000313" key="3">
    <source>
        <dbReference type="Proteomes" id="UP000241444"/>
    </source>
</evidence>
<dbReference type="SUPFAM" id="SSF51735">
    <property type="entry name" value="NAD(P)-binding Rossmann-fold domains"/>
    <property type="match status" value="1"/>
</dbReference>
<evidence type="ECO:0000313" key="2">
    <source>
        <dbReference type="EMBL" id="PSH69691.1"/>
    </source>
</evidence>
<organism evidence="2 3">
    <name type="scientific">Phyllobacterium brassicacearum</name>
    <dbReference type="NCBI Taxonomy" id="314235"/>
    <lineage>
        <taxon>Bacteria</taxon>
        <taxon>Pseudomonadati</taxon>
        <taxon>Pseudomonadota</taxon>
        <taxon>Alphaproteobacteria</taxon>
        <taxon>Hyphomicrobiales</taxon>
        <taxon>Phyllobacteriaceae</taxon>
        <taxon>Phyllobacterium</taxon>
    </lineage>
</organism>
<dbReference type="Pfam" id="PF13460">
    <property type="entry name" value="NAD_binding_10"/>
    <property type="match status" value="1"/>
</dbReference>
<dbReference type="EMBL" id="PGGO01000003">
    <property type="protein sequence ID" value="PSH69691.1"/>
    <property type="molecule type" value="Genomic_DNA"/>
</dbReference>
<keyword evidence="3" id="KW-1185">Reference proteome</keyword>